<dbReference type="Proteomes" id="UP000479114">
    <property type="component" value="Chromosome"/>
</dbReference>
<dbReference type="Gene3D" id="3.90.1200.10">
    <property type="match status" value="1"/>
</dbReference>
<dbReference type="Pfam" id="PF04655">
    <property type="entry name" value="APH_6_hur"/>
    <property type="match status" value="1"/>
</dbReference>
<dbReference type="GO" id="GO:0019748">
    <property type="term" value="P:secondary metabolic process"/>
    <property type="evidence" value="ECO:0007669"/>
    <property type="project" value="InterPro"/>
</dbReference>
<name>A0A6C0NXR0_9BACL</name>
<dbReference type="EMBL" id="CP048286">
    <property type="protein sequence ID" value="QHW30931.1"/>
    <property type="molecule type" value="Genomic_DNA"/>
</dbReference>
<organism evidence="1 2">
    <name type="scientific">Paenibacillus rhizovicinus</name>
    <dbReference type="NCBI Taxonomy" id="2704463"/>
    <lineage>
        <taxon>Bacteria</taxon>
        <taxon>Bacillati</taxon>
        <taxon>Bacillota</taxon>
        <taxon>Bacilli</taxon>
        <taxon>Bacillales</taxon>
        <taxon>Paenibacillaceae</taxon>
        <taxon>Paenibacillus</taxon>
    </lineage>
</organism>
<gene>
    <name evidence="1" type="ORF">GZH47_08740</name>
</gene>
<dbReference type="RefSeq" id="WP_162639740.1">
    <property type="nucleotide sequence ID" value="NZ_CP048286.1"/>
</dbReference>
<dbReference type="SUPFAM" id="SSF56112">
    <property type="entry name" value="Protein kinase-like (PK-like)"/>
    <property type="match status" value="1"/>
</dbReference>
<dbReference type="KEGG" id="prz:GZH47_08740"/>
<accession>A0A6C0NXR0</accession>
<dbReference type="InterPro" id="IPR011009">
    <property type="entry name" value="Kinase-like_dom_sf"/>
</dbReference>
<keyword evidence="2" id="KW-1185">Reference proteome</keyword>
<dbReference type="AlphaFoldDB" id="A0A6C0NXR0"/>
<proteinExistence type="predicted"/>
<keyword evidence="1" id="KW-0808">Transferase</keyword>
<protein>
    <submittedName>
        <fullName evidence="1">Phosphotransferase</fullName>
    </submittedName>
</protein>
<reference evidence="1 2" key="1">
    <citation type="submission" date="2020-02" db="EMBL/GenBank/DDBJ databases">
        <title>Paenibacillus sp. nov., isolated from rhizosphere soil of tomato.</title>
        <authorList>
            <person name="Weon H.-Y."/>
            <person name="Lee S.A."/>
        </authorList>
    </citation>
    <scope>NUCLEOTIDE SEQUENCE [LARGE SCALE GENOMIC DNA]</scope>
    <source>
        <strain evidence="1 2">14171R-81</strain>
    </source>
</reference>
<dbReference type="InterPro" id="IPR006748">
    <property type="entry name" value="NH2Glyco/OHUrea_AB-resist_kin"/>
</dbReference>
<evidence type="ECO:0000313" key="1">
    <source>
        <dbReference type="EMBL" id="QHW30931.1"/>
    </source>
</evidence>
<dbReference type="GO" id="GO:0016773">
    <property type="term" value="F:phosphotransferase activity, alcohol group as acceptor"/>
    <property type="evidence" value="ECO:0007669"/>
    <property type="project" value="InterPro"/>
</dbReference>
<evidence type="ECO:0000313" key="2">
    <source>
        <dbReference type="Proteomes" id="UP000479114"/>
    </source>
</evidence>
<sequence>MAMVPSPFIARMRELRGEEGVSWTAGLPRLTDSCASRFGLVIEAPFSDLSWNYVLRARQADGSPVVLKCSMNKEELTKEMNVLRAYAGRGAVAVIDADEELGAAVMQSAEPGTQLADIEDDTLATEIFCSVFRRLHDTAESEFKDMKLPSIKEHFAAIERYRERYSVQEAQAPLPESWVENAEECLAYLIASTEHNVLLHGDLHHYNILRQGDEDWAVIDPKGIIGDIHFDTIQYMLNYEDRGGTCEEVLERRIAIMTERLGLDPRRIGMWGVARGVLEACWSMESGEDWHNGIRITERFAKWID</sequence>